<feature type="transmembrane region" description="Helical" evidence="2">
    <location>
        <begin position="6"/>
        <end position="28"/>
    </location>
</feature>
<name>A0A4Y2WKH8_ARAVE</name>
<sequence>MQCRNALTWVTIITLFKGSFHHFFLFVSREEKAMPDRRSDAFRLHYTPGSSEPGLPPADNPGATLGSIETQKLNDTITSVSDLPETYSHTTSNMGWINIQRVGKYFWGK</sequence>
<gene>
    <name evidence="3" type="ORF">AVEN_11337_1</name>
</gene>
<feature type="region of interest" description="Disordered" evidence="1">
    <location>
        <begin position="45"/>
        <end position="65"/>
    </location>
</feature>
<dbReference type="AlphaFoldDB" id="A0A4Y2WKH8"/>
<comment type="caution">
    <text evidence="3">The sequence shown here is derived from an EMBL/GenBank/DDBJ whole genome shotgun (WGS) entry which is preliminary data.</text>
</comment>
<keyword evidence="2" id="KW-0472">Membrane</keyword>
<evidence type="ECO:0000313" key="4">
    <source>
        <dbReference type="Proteomes" id="UP000499080"/>
    </source>
</evidence>
<evidence type="ECO:0000313" key="3">
    <source>
        <dbReference type="EMBL" id="GBO38023.1"/>
    </source>
</evidence>
<keyword evidence="2" id="KW-1133">Transmembrane helix</keyword>
<accession>A0A4Y2WKH8</accession>
<organism evidence="3 4">
    <name type="scientific">Araneus ventricosus</name>
    <name type="common">Orbweaver spider</name>
    <name type="synonym">Epeira ventricosa</name>
    <dbReference type="NCBI Taxonomy" id="182803"/>
    <lineage>
        <taxon>Eukaryota</taxon>
        <taxon>Metazoa</taxon>
        <taxon>Ecdysozoa</taxon>
        <taxon>Arthropoda</taxon>
        <taxon>Chelicerata</taxon>
        <taxon>Arachnida</taxon>
        <taxon>Araneae</taxon>
        <taxon>Araneomorphae</taxon>
        <taxon>Entelegynae</taxon>
        <taxon>Araneoidea</taxon>
        <taxon>Araneidae</taxon>
        <taxon>Araneus</taxon>
    </lineage>
</organism>
<evidence type="ECO:0000256" key="1">
    <source>
        <dbReference type="SAM" id="MobiDB-lite"/>
    </source>
</evidence>
<dbReference type="Proteomes" id="UP000499080">
    <property type="component" value="Unassembled WGS sequence"/>
</dbReference>
<protein>
    <submittedName>
        <fullName evidence="3">Uncharacterized protein</fullName>
    </submittedName>
</protein>
<dbReference type="EMBL" id="BGPR01062630">
    <property type="protein sequence ID" value="GBO38023.1"/>
    <property type="molecule type" value="Genomic_DNA"/>
</dbReference>
<proteinExistence type="predicted"/>
<evidence type="ECO:0000256" key="2">
    <source>
        <dbReference type="SAM" id="Phobius"/>
    </source>
</evidence>
<keyword evidence="4" id="KW-1185">Reference proteome</keyword>
<keyword evidence="2" id="KW-0812">Transmembrane</keyword>
<reference evidence="3 4" key="1">
    <citation type="journal article" date="2019" name="Sci. Rep.">
        <title>Orb-weaving spider Araneus ventricosus genome elucidates the spidroin gene catalogue.</title>
        <authorList>
            <person name="Kono N."/>
            <person name="Nakamura H."/>
            <person name="Ohtoshi R."/>
            <person name="Moran D.A.P."/>
            <person name="Shinohara A."/>
            <person name="Yoshida Y."/>
            <person name="Fujiwara M."/>
            <person name="Mori M."/>
            <person name="Tomita M."/>
            <person name="Arakawa K."/>
        </authorList>
    </citation>
    <scope>NUCLEOTIDE SEQUENCE [LARGE SCALE GENOMIC DNA]</scope>
</reference>